<dbReference type="InterPro" id="IPR017853">
    <property type="entry name" value="GH"/>
</dbReference>
<dbReference type="Pfam" id="PF02922">
    <property type="entry name" value="CBM_48"/>
    <property type="match status" value="1"/>
</dbReference>
<dbReference type="InterPro" id="IPR048650">
    <property type="entry name" value="ISOA1-3-like_C"/>
</dbReference>
<dbReference type="STRING" id="1497020.DO97_05945"/>
<dbReference type="PANTHER" id="PTHR43002">
    <property type="entry name" value="GLYCOGEN DEBRANCHING ENZYME"/>
    <property type="match status" value="1"/>
</dbReference>
<evidence type="ECO:0000259" key="5">
    <source>
        <dbReference type="SMART" id="SM00642"/>
    </source>
</evidence>
<dbReference type="CDD" id="cd02856">
    <property type="entry name" value="E_set_GDE_Isoamylase_N"/>
    <property type="match status" value="1"/>
</dbReference>
<dbReference type="InterPro" id="IPR011837">
    <property type="entry name" value="Glycogen_debranch_GlgX"/>
</dbReference>
<protein>
    <submittedName>
        <fullName evidence="6">Glycogen debranching protein</fullName>
    </submittedName>
</protein>
<dbReference type="Pfam" id="PF21156">
    <property type="entry name" value="ISOA1-3_C"/>
    <property type="match status" value="1"/>
</dbReference>
<dbReference type="CDD" id="cd11326">
    <property type="entry name" value="AmyAc_Glg_debranch"/>
    <property type="match status" value="1"/>
</dbReference>
<dbReference type="RefSeq" id="WP_036530495.1">
    <property type="nucleotide sequence ID" value="NZ_JJML01000002.1"/>
</dbReference>
<dbReference type="InterPro" id="IPR014756">
    <property type="entry name" value="Ig_E-set"/>
</dbReference>
<keyword evidence="7" id="KW-1185">Reference proteome</keyword>
<evidence type="ECO:0000256" key="4">
    <source>
        <dbReference type="ARBA" id="ARBA00023295"/>
    </source>
</evidence>
<accession>A0A098TNQ3</accession>
<keyword evidence="2" id="KW-0378">Hydrolase</keyword>
<dbReference type="InterPro" id="IPR004193">
    <property type="entry name" value="Glyco_hydro_13_N"/>
</dbReference>
<dbReference type="GO" id="GO:0019156">
    <property type="term" value="F:isoamylase activity"/>
    <property type="evidence" value="ECO:0007669"/>
    <property type="project" value="UniProtKB-ARBA"/>
</dbReference>
<dbReference type="InterPro" id="IPR044505">
    <property type="entry name" value="GlgX_Isoamylase_N_E_set"/>
</dbReference>
<gene>
    <name evidence="6" type="ORF">DO97_05945</name>
</gene>
<evidence type="ECO:0000256" key="1">
    <source>
        <dbReference type="ARBA" id="ARBA00008061"/>
    </source>
</evidence>
<dbReference type="Proteomes" id="UP000030170">
    <property type="component" value="Unassembled WGS sequence"/>
</dbReference>
<dbReference type="Gene3D" id="2.60.40.10">
    <property type="entry name" value="Immunoglobulins"/>
    <property type="match status" value="1"/>
</dbReference>
<keyword evidence="4" id="KW-0326">Glycosidase</keyword>
<comment type="caution">
    <text evidence="6">The sequence shown here is derived from an EMBL/GenBank/DDBJ whole genome shotgun (WGS) entry which is preliminary data.</text>
</comment>
<dbReference type="InterPro" id="IPR006047">
    <property type="entry name" value="GH13_cat_dom"/>
</dbReference>
<dbReference type="GO" id="GO:0004135">
    <property type="term" value="F:amylo-alpha-1,6-glucosidase activity"/>
    <property type="evidence" value="ECO:0007669"/>
    <property type="project" value="InterPro"/>
</dbReference>
<dbReference type="NCBIfam" id="TIGR02100">
    <property type="entry name" value="glgX_debranch"/>
    <property type="match status" value="1"/>
</dbReference>
<evidence type="ECO:0000256" key="2">
    <source>
        <dbReference type="ARBA" id="ARBA00022801"/>
    </source>
</evidence>
<evidence type="ECO:0000256" key="3">
    <source>
        <dbReference type="ARBA" id="ARBA00022946"/>
    </source>
</evidence>
<dbReference type="OrthoDB" id="9761875at2"/>
<dbReference type="SUPFAM" id="SSF51445">
    <property type="entry name" value="(Trans)glycosidases"/>
    <property type="match status" value="1"/>
</dbReference>
<evidence type="ECO:0000313" key="6">
    <source>
        <dbReference type="EMBL" id="KGF73891.1"/>
    </source>
</evidence>
<dbReference type="Gene3D" id="2.60.40.1180">
    <property type="entry name" value="Golgi alpha-mannosidase II"/>
    <property type="match status" value="1"/>
</dbReference>
<dbReference type="SMART" id="SM00642">
    <property type="entry name" value="Aamy"/>
    <property type="match status" value="1"/>
</dbReference>
<dbReference type="Gene3D" id="3.20.20.80">
    <property type="entry name" value="Glycosidases"/>
    <property type="match status" value="1"/>
</dbReference>
<organism evidence="6 7">
    <name type="scientific">Neosynechococcus sphagnicola sy1</name>
    <dbReference type="NCBI Taxonomy" id="1497020"/>
    <lineage>
        <taxon>Bacteria</taxon>
        <taxon>Bacillati</taxon>
        <taxon>Cyanobacteriota</taxon>
        <taxon>Cyanophyceae</taxon>
        <taxon>Neosynechococcales</taxon>
        <taxon>Neosynechococcaceae</taxon>
        <taxon>Neosynechococcus</taxon>
    </lineage>
</organism>
<dbReference type="Pfam" id="PF00128">
    <property type="entry name" value="Alpha-amylase"/>
    <property type="match status" value="1"/>
</dbReference>
<dbReference type="InterPro" id="IPR013780">
    <property type="entry name" value="Glyco_hydro_b"/>
</dbReference>
<evidence type="ECO:0000313" key="7">
    <source>
        <dbReference type="Proteomes" id="UP000030170"/>
    </source>
</evidence>
<dbReference type="EMBL" id="JJML01000002">
    <property type="protein sequence ID" value="KGF73891.1"/>
    <property type="molecule type" value="Genomic_DNA"/>
</dbReference>
<name>A0A098TNQ3_9CYAN</name>
<feature type="domain" description="Glycosyl hydrolase family 13 catalytic" evidence="5">
    <location>
        <begin position="158"/>
        <end position="565"/>
    </location>
</feature>
<comment type="similarity">
    <text evidence="1">Belongs to the glycosyl hydrolase 13 family.</text>
</comment>
<dbReference type="GO" id="GO:0005980">
    <property type="term" value="P:glycogen catabolic process"/>
    <property type="evidence" value="ECO:0007669"/>
    <property type="project" value="InterPro"/>
</dbReference>
<dbReference type="SUPFAM" id="SSF81296">
    <property type="entry name" value="E set domains"/>
    <property type="match status" value="1"/>
</dbReference>
<proteinExistence type="inferred from homology"/>
<reference evidence="6 7" key="1">
    <citation type="journal article" date="2014" name="Mol. Ecol.">
        <title>Evolution of Synechococcus.</title>
        <authorList>
            <person name="Dvorak P."/>
            <person name="Casamatta D."/>
            <person name="Hasler P."/>
            <person name="Poulickova A."/>
            <person name="Ondrej V."/>
            <person name="Sanges R."/>
        </authorList>
    </citation>
    <scope>NUCLEOTIDE SEQUENCE [LARGE SCALE GENOMIC DNA]</scope>
    <source>
        <strain evidence="6 7">CAUP A 1101</strain>
    </source>
</reference>
<dbReference type="InterPro" id="IPR013783">
    <property type="entry name" value="Ig-like_fold"/>
</dbReference>
<keyword evidence="3" id="KW-0809">Transit peptide</keyword>
<dbReference type="AlphaFoldDB" id="A0A098TNQ3"/>
<dbReference type="SUPFAM" id="SSF51011">
    <property type="entry name" value="Glycosyl hydrolase domain"/>
    <property type="match status" value="1"/>
</dbReference>
<sequence length="697" mass="78957">MNRDISLGKSYPLGATVEPKGVNFCVFSKNATAIDLLLFDTADAPEPAQIFSLDPKQNKTFYYWHIFVSGITSGQIYAYRVHGPYMPELGLRFDGQKVLLDPYTRAIVGWHKYSREAAIHPGNNSAQALRSVVVDTQTYDWEGDQPLKTPYAASVIYELHVGGFTSHPNSQVSPEKRGTYAGLIEKIPYLKDLGITAVELLPIHQFDAQDAKPGLENYWGYSTMSFFAPHSSYSSRRDPLGSVDEFRDMVKALHRAGIEVILDVVFNHTAEGNHQGPILSLKGFENGAYYILEDNPVFYKNYSGCGNTLKANHEIVGRMILDCLRYWVAEMHVDGFRFDLASILSRSRSGEPLKDPPILWSIESDPLLAGTKIIAEAWDAAGLYQVGSFIGDRFAEWNGPFRDDVRRFVKGDPGMVPNLAARLMGSPDIYPQEHREPNRSINFVTCHDGLTLNDLVSYNFKHNQANKEDNRDGANDDHSWNCGVEGITENPEIAALRLRQIKNFLTILLVSQGTPMILMGDEIRHTQLGNNNAYCQNNELSWFDWSKLETHAELHRFVKEIIQFIQSLQIFQQERILAINYDGKRPYIAWHGVYLGMPDWGHDSHSLALTLHHPVYYEHLYIIFNAYWQPLKFELPPLDDPAEHWYQIVDTAQPAPQDICSIANAPQVRDAFYPVAPRSTVILRANFQCQIPESLES</sequence>